<feature type="compositionally biased region" description="Basic residues" evidence="1">
    <location>
        <begin position="371"/>
        <end position="392"/>
    </location>
</feature>
<gene>
    <name evidence="2" type="ORF">VTJ49DRAFT_617</name>
</gene>
<name>A0ABR3VPA2_HUMIN</name>
<dbReference type="Proteomes" id="UP001583172">
    <property type="component" value="Unassembled WGS sequence"/>
</dbReference>
<organism evidence="2 3">
    <name type="scientific">Humicola insolens</name>
    <name type="common">Soft-rot fungus</name>
    <dbReference type="NCBI Taxonomy" id="85995"/>
    <lineage>
        <taxon>Eukaryota</taxon>
        <taxon>Fungi</taxon>
        <taxon>Dikarya</taxon>
        <taxon>Ascomycota</taxon>
        <taxon>Pezizomycotina</taxon>
        <taxon>Sordariomycetes</taxon>
        <taxon>Sordariomycetidae</taxon>
        <taxon>Sordariales</taxon>
        <taxon>Chaetomiaceae</taxon>
        <taxon>Mycothermus</taxon>
    </lineage>
</organism>
<feature type="region of interest" description="Disordered" evidence="1">
    <location>
        <begin position="236"/>
        <end position="257"/>
    </location>
</feature>
<feature type="compositionally biased region" description="Basic residues" evidence="1">
    <location>
        <begin position="196"/>
        <end position="214"/>
    </location>
</feature>
<feature type="region of interest" description="Disordered" evidence="1">
    <location>
        <begin position="102"/>
        <end position="160"/>
    </location>
</feature>
<feature type="region of interest" description="Disordered" evidence="1">
    <location>
        <begin position="17"/>
        <end position="40"/>
    </location>
</feature>
<dbReference type="EMBL" id="JAZGSY010000012">
    <property type="protein sequence ID" value="KAL1843635.1"/>
    <property type="molecule type" value="Genomic_DNA"/>
</dbReference>
<feature type="region of interest" description="Disordered" evidence="1">
    <location>
        <begin position="337"/>
        <end position="394"/>
    </location>
</feature>
<evidence type="ECO:0000256" key="1">
    <source>
        <dbReference type="SAM" id="MobiDB-lite"/>
    </source>
</evidence>
<feature type="region of interest" description="Disordered" evidence="1">
    <location>
        <begin position="196"/>
        <end position="222"/>
    </location>
</feature>
<protein>
    <submittedName>
        <fullName evidence="2">Uncharacterized protein</fullName>
    </submittedName>
</protein>
<reference evidence="2 3" key="1">
    <citation type="journal article" date="2024" name="Commun. Biol.">
        <title>Comparative genomic analysis of thermophilic fungi reveals convergent evolutionary adaptations and gene losses.</title>
        <authorList>
            <person name="Steindorff A.S."/>
            <person name="Aguilar-Pontes M.V."/>
            <person name="Robinson A.J."/>
            <person name="Andreopoulos B."/>
            <person name="LaButti K."/>
            <person name="Kuo A."/>
            <person name="Mondo S."/>
            <person name="Riley R."/>
            <person name="Otillar R."/>
            <person name="Haridas S."/>
            <person name="Lipzen A."/>
            <person name="Grimwood J."/>
            <person name="Schmutz J."/>
            <person name="Clum A."/>
            <person name="Reid I.D."/>
            <person name="Moisan M.C."/>
            <person name="Butler G."/>
            <person name="Nguyen T.T.M."/>
            <person name="Dewar K."/>
            <person name="Conant G."/>
            <person name="Drula E."/>
            <person name="Henrissat B."/>
            <person name="Hansel C."/>
            <person name="Singer S."/>
            <person name="Hutchinson M.I."/>
            <person name="de Vries R.P."/>
            <person name="Natvig D.O."/>
            <person name="Powell A.J."/>
            <person name="Tsang A."/>
            <person name="Grigoriev I.V."/>
        </authorList>
    </citation>
    <scope>NUCLEOTIDE SEQUENCE [LARGE SCALE GENOMIC DNA]</scope>
    <source>
        <strain evidence="2 3">CBS 620.91</strain>
    </source>
</reference>
<comment type="caution">
    <text evidence="2">The sequence shown here is derived from an EMBL/GenBank/DDBJ whole genome shotgun (WGS) entry which is preliminary data.</text>
</comment>
<feature type="compositionally biased region" description="Low complexity" evidence="1">
    <location>
        <begin position="102"/>
        <end position="115"/>
    </location>
</feature>
<feature type="compositionally biased region" description="Low complexity" evidence="1">
    <location>
        <begin position="236"/>
        <end position="248"/>
    </location>
</feature>
<accession>A0ABR3VPA2</accession>
<sequence>MPGSSTCPCSSCFNATTQPFAPPPTQQQSPPHKESRHSGGAKGLLMFGKLRRTYSIESTASSRVGLIEAAQPVAYVSRVGRHVDPFANIAAATNTNTTTALTTAANDSSSSSDSSFTPSPHRTRESSLGTGRFFPGYPSGRQGGSAQLPPPLPPRLNFNPLAQGFALDPADAPAAEQENAVLNPLSTEFTVHRRLQRGGRHRHWNQPHMHHHHQQQQQQQQHYLYPQQYQHQPQYQQSQYRNPQQVHQNQHHHPLLLSGNPLGDYVTTTPAAIVPFSYEQQRLSNSPWESYYLQDSRFVGVSMATELLDAGGPRWPREQQQQQQQSYVQQWQQQQQREQQMREQQHLEQHQQQSHEQQPLEDDADEERGRHLGGHPQRHRAWPPPLRRRTRARVSVVGAVRRGVRASRRARAQEHFDW</sequence>
<keyword evidence="3" id="KW-1185">Reference proteome</keyword>
<feature type="compositionally biased region" description="Basic and acidic residues" evidence="1">
    <location>
        <begin position="339"/>
        <end position="349"/>
    </location>
</feature>
<evidence type="ECO:0000313" key="2">
    <source>
        <dbReference type="EMBL" id="KAL1843635.1"/>
    </source>
</evidence>
<proteinExistence type="predicted"/>
<evidence type="ECO:0000313" key="3">
    <source>
        <dbReference type="Proteomes" id="UP001583172"/>
    </source>
</evidence>